<feature type="transmembrane region" description="Helical" evidence="1">
    <location>
        <begin position="131"/>
        <end position="151"/>
    </location>
</feature>
<dbReference type="GO" id="GO:0009103">
    <property type="term" value="P:lipopolysaccharide biosynthetic process"/>
    <property type="evidence" value="ECO:0007669"/>
    <property type="project" value="TreeGrafter"/>
</dbReference>
<feature type="transmembrane region" description="Helical" evidence="1">
    <location>
        <begin position="338"/>
        <end position="356"/>
    </location>
</feature>
<dbReference type="GO" id="GO:0016020">
    <property type="term" value="C:membrane"/>
    <property type="evidence" value="ECO:0007669"/>
    <property type="project" value="TreeGrafter"/>
</dbReference>
<feature type="transmembrane region" description="Helical" evidence="1">
    <location>
        <begin position="306"/>
        <end position="326"/>
    </location>
</feature>
<feature type="transmembrane region" description="Helical" evidence="1">
    <location>
        <begin position="188"/>
        <end position="209"/>
    </location>
</feature>
<accession>A0A2N7VVS9</accession>
<dbReference type="RefSeq" id="WP_102644993.1">
    <property type="nucleotide sequence ID" value="NZ_PNYA01000006.1"/>
</dbReference>
<feature type="transmembrane region" description="Helical" evidence="1">
    <location>
        <begin position="91"/>
        <end position="110"/>
    </location>
</feature>
<keyword evidence="1" id="KW-0472">Membrane</keyword>
<keyword evidence="3" id="KW-0808">Transferase</keyword>
<feature type="domain" description="Acyltransferase 3" evidence="2">
    <location>
        <begin position="14"/>
        <end position="352"/>
    </location>
</feature>
<keyword evidence="1" id="KW-0812">Transmembrane</keyword>
<feature type="transmembrane region" description="Helical" evidence="1">
    <location>
        <begin position="54"/>
        <end position="71"/>
    </location>
</feature>
<dbReference type="EMBL" id="PNYA01000006">
    <property type="protein sequence ID" value="PMS21251.1"/>
    <property type="molecule type" value="Genomic_DNA"/>
</dbReference>
<dbReference type="PANTHER" id="PTHR23028">
    <property type="entry name" value="ACETYLTRANSFERASE"/>
    <property type="match status" value="1"/>
</dbReference>
<comment type="caution">
    <text evidence="3">The sequence shown here is derived from an EMBL/GenBank/DDBJ whole genome shotgun (WGS) entry which is preliminary data.</text>
</comment>
<dbReference type="PANTHER" id="PTHR23028:SF53">
    <property type="entry name" value="ACYL_TRANSF_3 DOMAIN-CONTAINING PROTEIN"/>
    <property type="match status" value="1"/>
</dbReference>
<feature type="transmembrane region" description="Helical" evidence="1">
    <location>
        <begin position="20"/>
        <end position="42"/>
    </location>
</feature>
<proteinExistence type="predicted"/>
<feature type="transmembrane region" description="Helical" evidence="1">
    <location>
        <begin position="221"/>
        <end position="240"/>
    </location>
</feature>
<dbReference type="Pfam" id="PF01757">
    <property type="entry name" value="Acyl_transf_3"/>
    <property type="match status" value="1"/>
</dbReference>
<sequence>MTSANTLKTGGQIASLTSARFFAALAVALSHFTALGFLHLPAFFLKFVDGGRSAVTFFFVLSGFVLAYNYYEPATRLNTSRFYLARFARVYPVLLLSLLLSATVTAYVVAGHHDNLMAQWYAIKDHKWLSLGASLLAQLLLLTGWFPLAAINQPWNGPAWSISCEAFFYAVFPSLLMRFGATSNRRMLMTCLAAWCLQGAWILAVIRFLPANRAGFVVYQFPLTHFPEFMMGVGAALYYLRAKAIGESLHRRGIALIAGALIVLACIAVSGLPMPAFFFEAPVFTALILGLAQLERPVLGVLNRRPLVLLGEASFSLYLIHVPLAHWAQIAGLPGRNGWIALVFAIVMSIVVFTRFEQPMRRRILRGIRTVRLEPAGRARVATDA</sequence>
<dbReference type="InterPro" id="IPR050879">
    <property type="entry name" value="Acyltransferase_3"/>
</dbReference>
<feature type="transmembrane region" description="Helical" evidence="1">
    <location>
        <begin position="252"/>
        <end position="270"/>
    </location>
</feature>
<dbReference type="GO" id="GO:0016747">
    <property type="term" value="F:acyltransferase activity, transferring groups other than amino-acyl groups"/>
    <property type="evidence" value="ECO:0007669"/>
    <property type="project" value="InterPro"/>
</dbReference>
<feature type="transmembrane region" description="Helical" evidence="1">
    <location>
        <begin position="276"/>
        <end position="294"/>
    </location>
</feature>
<dbReference type="OrthoDB" id="8772324at2"/>
<evidence type="ECO:0000313" key="3">
    <source>
        <dbReference type="EMBL" id="PMS21251.1"/>
    </source>
</evidence>
<name>A0A2N7VVS9_9BURK</name>
<evidence type="ECO:0000313" key="4">
    <source>
        <dbReference type="Proteomes" id="UP000235616"/>
    </source>
</evidence>
<keyword evidence="4" id="KW-1185">Reference proteome</keyword>
<dbReference type="Proteomes" id="UP000235616">
    <property type="component" value="Unassembled WGS sequence"/>
</dbReference>
<evidence type="ECO:0000259" key="2">
    <source>
        <dbReference type="Pfam" id="PF01757"/>
    </source>
</evidence>
<keyword evidence="3" id="KW-0012">Acyltransferase</keyword>
<reference evidence="3 4" key="1">
    <citation type="submission" date="2018-01" db="EMBL/GenBank/DDBJ databases">
        <title>Whole genome analyses suggest that Burkholderia sensu lato contains two further novel genera in the rhizoxinica-symbiotica group Mycetohabitans gen. nov., and Trinickia gen. nov.: implications for the evolution of diazotrophy and nodulation in the Burkholderiaceae.</title>
        <authorList>
            <person name="Estrada-de los Santos P."/>
            <person name="Palmer M."/>
            <person name="Chavez-Ramirez B."/>
            <person name="Beukes C."/>
            <person name="Steenkamp E.T."/>
            <person name="Hirsch A.M."/>
            <person name="Manyaka P."/>
            <person name="Maluk M."/>
            <person name="Lafos M."/>
            <person name="Crook M."/>
            <person name="Gross E."/>
            <person name="Simon M.F."/>
            <person name="Bueno dos Reis Junior F."/>
            <person name="Poole P.S."/>
            <person name="Venter S.N."/>
            <person name="James E.K."/>
        </authorList>
    </citation>
    <scope>NUCLEOTIDE SEQUENCE [LARGE SCALE GENOMIC DNA]</scope>
    <source>
        <strain evidence="3 4">GIMN1.004</strain>
    </source>
</reference>
<keyword evidence="1" id="KW-1133">Transmembrane helix</keyword>
<protein>
    <submittedName>
        <fullName evidence="3">Acyltransferase</fullName>
    </submittedName>
</protein>
<dbReference type="InterPro" id="IPR002656">
    <property type="entry name" value="Acyl_transf_3_dom"/>
</dbReference>
<organism evidence="3 4">
    <name type="scientific">Trinickia dabaoshanensis</name>
    <dbReference type="NCBI Taxonomy" id="564714"/>
    <lineage>
        <taxon>Bacteria</taxon>
        <taxon>Pseudomonadati</taxon>
        <taxon>Pseudomonadota</taxon>
        <taxon>Betaproteobacteria</taxon>
        <taxon>Burkholderiales</taxon>
        <taxon>Burkholderiaceae</taxon>
        <taxon>Trinickia</taxon>
    </lineage>
</organism>
<evidence type="ECO:0000256" key="1">
    <source>
        <dbReference type="SAM" id="Phobius"/>
    </source>
</evidence>
<dbReference type="AlphaFoldDB" id="A0A2N7VVS9"/>
<gene>
    <name evidence="3" type="ORF">C0Z18_08800</name>
</gene>